<dbReference type="PANTHER" id="PTHR36770:SF1">
    <property type="entry name" value="PHOTOSYSTEM I ASSEMBLY FACTOR PSA3, CHLOROPLASTIC"/>
    <property type="match status" value="1"/>
</dbReference>
<dbReference type="EMBL" id="GL377628">
    <property type="protein sequence ID" value="EFJ14269.1"/>
    <property type="molecule type" value="Genomic_DNA"/>
</dbReference>
<proteinExistence type="predicted"/>
<dbReference type="GO" id="GO:0048564">
    <property type="term" value="P:photosystem I assembly"/>
    <property type="evidence" value="ECO:0007669"/>
    <property type="project" value="InterPro"/>
</dbReference>
<dbReference type="STRING" id="88036.D8SN07"/>
<dbReference type="eggNOG" id="ENOG502QUQN">
    <property type="taxonomic scope" value="Eukaryota"/>
</dbReference>
<dbReference type="OMA" id="NLMAEPK"/>
<name>D8SN07_SELML</name>
<dbReference type="Gramene" id="EFJ14269">
    <property type="protein sequence ID" value="EFJ14269"/>
    <property type="gene ID" value="SELMODRAFT_120660"/>
</dbReference>
<dbReference type="InParanoid" id="D8SN07"/>
<protein>
    <submittedName>
        <fullName evidence="1">Uncharacterized protein</fullName>
    </submittedName>
</protein>
<sequence length="224" mass="24763">MGFLRNQCYQLQKRVAFPARSWTRRLATVAYMENSSSNPVAKLVSSLPIVGLFMRILSDEGGIGGDRVDFPDFYTRVQKRCPEDASGAFARFVERHGKVAKPMFVLVWCWVAAVGAGLLKSEDIAMAASRLRVSYDVQYEVDCFGLLMDEALQKRRKSNSPVPDVPMITRIDKALDGICACSIGTKKISKEDAELLSKMMSAVFPGVPAREIDELVEARVSSAS</sequence>
<accession>D8SN07</accession>
<evidence type="ECO:0000313" key="1">
    <source>
        <dbReference type="EMBL" id="EFJ14269.1"/>
    </source>
</evidence>
<organism evidence="2">
    <name type="scientific">Selaginella moellendorffii</name>
    <name type="common">Spikemoss</name>
    <dbReference type="NCBI Taxonomy" id="88036"/>
    <lineage>
        <taxon>Eukaryota</taxon>
        <taxon>Viridiplantae</taxon>
        <taxon>Streptophyta</taxon>
        <taxon>Embryophyta</taxon>
        <taxon>Tracheophyta</taxon>
        <taxon>Lycopodiopsida</taxon>
        <taxon>Selaginellales</taxon>
        <taxon>Selaginellaceae</taxon>
        <taxon>Selaginella</taxon>
    </lineage>
</organism>
<keyword evidence="2" id="KW-1185">Reference proteome</keyword>
<gene>
    <name evidence="1" type="ORF">SELMODRAFT_120660</name>
</gene>
<dbReference type="AlphaFoldDB" id="D8SN07"/>
<dbReference type="InterPro" id="IPR037736">
    <property type="entry name" value="PSA3"/>
</dbReference>
<reference evidence="1 2" key="1">
    <citation type="journal article" date="2011" name="Science">
        <title>The Selaginella genome identifies genetic changes associated with the evolution of vascular plants.</title>
        <authorList>
            <person name="Banks J.A."/>
            <person name="Nishiyama T."/>
            <person name="Hasebe M."/>
            <person name="Bowman J.L."/>
            <person name="Gribskov M."/>
            <person name="dePamphilis C."/>
            <person name="Albert V.A."/>
            <person name="Aono N."/>
            <person name="Aoyama T."/>
            <person name="Ambrose B.A."/>
            <person name="Ashton N.W."/>
            <person name="Axtell M.J."/>
            <person name="Barker E."/>
            <person name="Barker M.S."/>
            <person name="Bennetzen J.L."/>
            <person name="Bonawitz N.D."/>
            <person name="Chapple C."/>
            <person name="Cheng C."/>
            <person name="Correa L.G."/>
            <person name="Dacre M."/>
            <person name="DeBarry J."/>
            <person name="Dreyer I."/>
            <person name="Elias M."/>
            <person name="Engstrom E.M."/>
            <person name="Estelle M."/>
            <person name="Feng L."/>
            <person name="Finet C."/>
            <person name="Floyd S.K."/>
            <person name="Frommer W.B."/>
            <person name="Fujita T."/>
            <person name="Gramzow L."/>
            <person name="Gutensohn M."/>
            <person name="Harholt J."/>
            <person name="Hattori M."/>
            <person name="Heyl A."/>
            <person name="Hirai T."/>
            <person name="Hiwatashi Y."/>
            <person name="Ishikawa M."/>
            <person name="Iwata M."/>
            <person name="Karol K.G."/>
            <person name="Koehler B."/>
            <person name="Kolukisaoglu U."/>
            <person name="Kubo M."/>
            <person name="Kurata T."/>
            <person name="Lalonde S."/>
            <person name="Li K."/>
            <person name="Li Y."/>
            <person name="Litt A."/>
            <person name="Lyons E."/>
            <person name="Manning G."/>
            <person name="Maruyama T."/>
            <person name="Michael T.P."/>
            <person name="Mikami K."/>
            <person name="Miyazaki S."/>
            <person name="Morinaga S."/>
            <person name="Murata T."/>
            <person name="Mueller-Roeber B."/>
            <person name="Nelson D.R."/>
            <person name="Obara M."/>
            <person name="Oguri Y."/>
            <person name="Olmstead R.G."/>
            <person name="Onodera N."/>
            <person name="Petersen B.L."/>
            <person name="Pils B."/>
            <person name="Prigge M."/>
            <person name="Rensing S.A."/>
            <person name="Riano-Pachon D.M."/>
            <person name="Roberts A.W."/>
            <person name="Sato Y."/>
            <person name="Scheller H.V."/>
            <person name="Schulz B."/>
            <person name="Schulz C."/>
            <person name="Shakirov E.V."/>
            <person name="Shibagaki N."/>
            <person name="Shinohara N."/>
            <person name="Shippen D.E."/>
            <person name="Soerensen I."/>
            <person name="Sotooka R."/>
            <person name="Sugimoto N."/>
            <person name="Sugita M."/>
            <person name="Sumikawa N."/>
            <person name="Tanurdzic M."/>
            <person name="Theissen G."/>
            <person name="Ulvskov P."/>
            <person name="Wakazuki S."/>
            <person name="Weng J.K."/>
            <person name="Willats W.W."/>
            <person name="Wipf D."/>
            <person name="Wolf P.G."/>
            <person name="Yang L."/>
            <person name="Zimmer A.D."/>
            <person name="Zhu Q."/>
            <person name="Mitros T."/>
            <person name="Hellsten U."/>
            <person name="Loque D."/>
            <person name="Otillar R."/>
            <person name="Salamov A."/>
            <person name="Schmutz J."/>
            <person name="Shapiro H."/>
            <person name="Lindquist E."/>
            <person name="Lucas S."/>
            <person name="Rokhsar D."/>
            <person name="Grigoriev I.V."/>
        </authorList>
    </citation>
    <scope>NUCLEOTIDE SEQUENCE [LARGE SCALE GENOMIC DNA]</scope>
</reference>
<evidence type="ECO:0000313" key="2">
    <source>
        <dbReference type="Proteomes" id="UP000001514"/>
    </source>
</evidence>
<dbReference type="FunCoup" id="D8SN07">
    <property type="interactions" value="2305"/>
</dbReference>
<dbReference type="HOGENOM" id="CLU_078970_0_0_1"/>
<dbReference type="Proteomes" id="UP000001514">
    <property type="component" value="Unassembled WGS sequence"/>
</dbReference>
<dbReference type="KEGG" id="smo:SELMODRAFT_120660"/>
<dbReference type="PANTHER" id="PTHR36770">
    <property type="entry name" value="PHOTOSYSTEM I ASSEMBLY FACTOR PSA3, CHLOROPLASTIC"/>
    <property type="match status" value="1"/>
</dbReference>